<evidence type="ECO:0000256" key="5">
    <source>
        <dbReference type="ARBA" id="ARBA00023274"/>
    </source>
</evidence>
<evidence type="ECO:0000256" key="3">
    <source>
        <dbReference type="ARBA" id="ARBA00022884"/>
    </source>
</evidence>
<dbReference type="AlphaFoldDB" id="A0A7J4IVE4"/>
<dbReference type="InterPro" id="IPR043141">
    <property type="entry name" value="Ribosomal_uL10-like_sf"/>
</dbReference>
<dbReference type="Pfam" id="PF00466">
    <property type="entry name" value="Ribosomal_L10"/>
    <property type="match status" value="1"/>
</dbReference>
<reference evidence="9" key="1">
    <citation type="journal article" date="2020" name="bioRxiv">
        <title>A rank-normalized archaeal taxonomy based on genome phylogeny resolves widespread incomplete and uneven classifications.</title>
        <authorList>
            <person name="Rinke C."/>
            <person name="Chuvochina M."/>
            <person name="Mussig A.J."/>
            <person name="Chaumeil P.-A."/>
            <person name="Waite D.W."/>
            <person name="Whitman W.B."/>
            <person name="Parks D.H."/>
            <person name="Hugenholtz P."/>
        </authorList>
    </citation>
    <scope>NUCLEOTIDE SEQUENCE [LARGE SCALE GENOMIC DNA]</scope>
</reference>
<proteinExistence type="inferred from homology"/>
<accession>A0A7J4IVE4</accession>
<protein>
    <recommendedName>
        <fullName evidence="6">Large ribosomal subunit protein uL10</fullName>
    </recommendedName>
    <alternativeName>
        <fullName evidence="6">Acidic ribosomal protein P0 homolog</fullName>
    </alternativeName>
</protein>
<comment type="subunit">
    <text evidence="6">Part of the 50S ribosomal subunit. Forms part of the ribosomal stalk which helps the ribosome interact with GTP-bound translation factors. Forms a heptameric L10(L12)2(L12)2(L12)2 complex, where L10 forms an elongated spine to which the L12 dimers bind in a sequential fashion.</text>
</comment>
<dbReference type="HAMAP" id="MF_00280">
    <property type="entry name" value="Ribosomal_uL10_arch"/>
    <property type="match status" value="1"/>
</dbReference>
<dbReference type="GO" id="GO:0000027">
    <property type="term" value="P:ribosomal large subunit assembly"/>
    <property type="evidence" value="ECO:0007669"/>
    <property type="project" value="TreeGrafter"/>
</dbReference>
<dbReference type="InterPro" id="IPR043164">
    <property type="entry name" value="Ribosomal_uL10-like_insert_sf"/>
</dbReference>
<evidence type="ECO:0000256" key="4">
    <source>
        <dbReference type="ARBA" id="ARBA00022980"/>
    </source>
</evidence>
<keyword evidence="3 6" id="KW-0694">RNA-binding</keyword>
<keyword evidence="2 6" id="KW-0699">rRNA-binding</keyword>
<dbReference type="Gene3D" id="3.90.105.20">
    <property type="match status" value="1"/>
</dbReference>
<dbReference type="PANTHER" id="PTHR45699">
    <property type="entry name" value="60S ACIDIC RIBOSOMAL PROTEIN P0"/>
    <property type="match status" value="1"/>
</dbReference>
<dbReference type="Gene3D" id="6.10.140.760">
    <property type="match status" value="1"/>
</dbReference>
<gene>
    <name evidence="8" type="primary">rplJ</name>
    <name evidence="6" type="synonym">rpl10</name>
    <name evidence="6" type="synonym">rplP0</name>
    <name evidence="8" type="ORF">HA237_05305</name>
</gene>
<evidence type="ECO:0000259" key="7">
    <source>
        <dbReference type="Pfam" id="PF17777"/>
    </source>
</evidence>
<dbReference type="SUPFAM" id="SSF160369">
    <property type="entry name" value="Ribosomal protein L10-like"/>
    <property type="match status" value="1"/>
</dbReference>
<sequence>MTRHNREWKEAGLQEIKRLTEAYPVVAIADLNMFPASLFQGIRKKLRGKGTIVVSKTRVIKKALQENKKVAPLTGYANKSCAVIFTSMNPFELFSFLKKNKGSMPAKEGHIAEEDIVVPAGDTGLPPGPALSDLKAAGLSVRVQGATIAIAEDKIVTRKGQAVSKPVAGMLLKLNIRPVKVGLSVVSAIEGGQVFEAKILDIDTEVVFQKFASAHRKAFNLAFNACYFTKQTMPLLVQKAFNDAKAVAFEAEVFTEETMPKLLAKAKANADSLKAVAPEVLPEEKKEAKP</sequence>
<comment type="function">
    <text evidence="6">Forms part of the ribosomal stalk, playing a central role in the interaction of the ribosome with GTP-bound translation factors.</text>
</comment>
<dbReference type="Pfam" id="PF17777">
    <property type="entry name" value="RL10P_insert"/>
    <property type="match status" value="1"/>
</dbReference>
<evidence type="ECO:0000313" key="8">
    <source>
        <dbReference type="EMBL" id="HIH08754.1"/>
    </source>
</evidence>
<dbReference type="EMBL" id="DUFG01000025">
    <property type="protein sequence ID" value="HIH08754.1"/>
    <property type="molecule type" value="Genomic_DNA"/>
</dbReference>
<organism evidence="8 9">
    <name type="scientific">Candidatus Iainarchaeum sp</name>
    <dbReference type="NCBI Taxonomy" id="3101447"/>
    <lineage>
        <taxon>Archaea</taxon>
        <taxon>Candidatus Iainarchaeota</taxon>
        <taxon>Candidatus Iainarchaeia</taxon>
        <taxon>Candidatus Iainarchaeales</taxon>
        <taxon>Candidatus Iainarchaeaceae</taxon>
        <taxon>Candidatus Iainarchaeum</taxon>
    </lineage>
</organism>
<dbReference type="GO" id="GO:0002181">
    <property type="term" value="P:cytoplasmic translation"/>
    <property type="evidence" value="ECO:0007669"/>
    <property type="project" value="TreeGrafter"/>
</dbReference>
<dbReference type="Proteomes" id="UP000577419">
    <property type="component" value="Unassembled WGS sequence"/>
</dbReference>
<keyword evidence="5 6" id="KW-0687">Ribonucleoprotein</keyword>
<dbReference type="GO" id="GO:0003735">
    <property type="term" value="F:structural constituent of ribosome"/>
    <property type="evidence" value="ECO:0007669"/>
    <property type="project" value="TreeGrafter"/>
</dbReference>
<feature type="domain" description="Large ribosomal subunit protein uL10-like insertion" evidence="7">
    <location>
        <begin position="106"/>
        <end position="176"/>
    </location>
</feature>
<dbReference type="GO" id="GO:0022625">
    <property type="term" value="C:cytosolic large ribosomal subunit"/>
    <property type="evidence" value="ECO:0007669"/>
    <property type="project" value="TreeGrafter"/>
</dbReference>
<dbReference type="InterPro" id="IPR050323">
    <property type="entry name" value="Ribosomal_protein_uL10"/>
</dbReference>
<name>A0A7J4IVE4_9ARCH</name>
<evidence type="ECO:0000256" key="6">
    <source>
        <dbReference type="HAMAP-Rule" id="MF_00280"/>
    </source>
</evidence>
<comment type="similarity">
    <text evidence="1 6">Belongs to the universal ribosomal protein uL10 family.</text>
</comment>
<comment type="caution">
    <text evidence="8">The sequence shown here is derived from an EMBL/GenBank/DDBJ whole genome shotgun (WGS) entry which is preliminary data.</text>
</comment>
<evidence type="ECO:0000256" key="1">
    <source>
        <dbReference type="ARBA" id="ARBA00008889"/>
    </source>
</evidence>
<dbReference type="InterPro" id="IPR022909">
    <property type="entry name" value="Ribosomal_uL10_arc"/>
</dbReference>
<dbReference type="GO" id="GO:0070180">
    <property type="term" value="F:large ribosomal subunit rRNA binding"/>
    <property type="evidence" value="ECO:0007669"/>
    <property type="project" value="UniProtKB-UniRule"/>
</dbReference>
<evidence type="ECO:0000313" key="9">
    <source>
        <dbReference type="Proteomes" id="UP000577419"/>
    </source>
</evidence>
<keyword evidence="4 6" id="KW-0689">Ribosomal protein</keyword>
<dbReference type="InterPro" id="IPR040637">
    <property type="entry name" value="Ribosomal_uL10-like_insert"/>
</dbReference>
<dbReference type="PANTHER" id="PTHR45699:SF3">
    <property type="entry name" value="LARGE RIBOSOMAL SUBUNIT PROTEIN UL10"/>
    <property type="match status" value="1"/>
</dbReference>
<dbReference type="Gene3D" id="3.30.70.1730">
    <property type="match status" value="1"/>
</dbReference>
<evidence type="ECO:0000256" key="2">
    <source>
        <dbReference type="ARBA" id="ARBA00022730"/>
    </source>
</evidence>
<dbReference type="InterPro" id="IPR001790">
    <property type="entry name" value="Ribosomal_uL10"/>
</dbReference>